<dbReference type="EMBL" id="LGAA01000006">
    <property type="protein sequence ID" value="KPD03997.1"/>
    <property type="molecule type" value="Genomic_DNA"/>
</dbReference>
<accession>A0A0N0Z9Q7</accession>
<dbReference type="Proteomes" id="UP000053226">
    <property type="component" value="Unassembled WGS sequence"/>
</dbReference>
<dbReference type="AlphaFoldDB" id="A0A0N0Z9Q7"/>
<sequence length="49" mass="5658">MPELNSRYNLNAINSLSQIFTPLLSTIDIPASYFYLTDQIGQYFNKKTI</sequence>
<protein>
    <submittedName>
        <fullName evidence="1">Uncharacterized protein</fullName>
    </submittedName>
</protein>
<reference evidence="1 2" key="1">
    <citation type="submission" date="2015-07" db="EMBL/GenBank/DDBJ databases">
        <title>ATOL: Assembling a taxonomically balanced genome-scale reconstruction of the evolutionary history of the Enterobacteriaceae.</title>
        <authorList>
            <person name="Plunkett G.III."/>
            <person name="Neeno-Eckwall E.C."/>
            <person name="Glasner J.D."/>
            <person name="Perna N.T."/>
        </authorList>
    </citation>
    <scope>NUCLEOTIDE SEQUENCE [LARGE SCALE GENOMIC DNA]</scope>
    <source>
        <strain evidence="1 2">ATCC 35017</strain>
    </source>
</reference>
<keyword evidence="2" id="KW-1185">Reference proteome</keyword>
<name>A0A0N0Z9Q7_9GAMM</name>
<proteinExistence type="predicted"/>
<evidence type="ECO:0000313" key="1">
    <source>
        <dbReference type="EMBL" id="KPD03997.1"/>
    </source>
</evidence>
<evidence type="ECO:0000313" key="2">
    <source>
        <dbReference type="Proteomes" id="UP000053226"/>
    </source>
</evidence>
<organism evidence="1 2">
    <name type="scientific">Moellerella wisconsensis ATCC 35017</name>
    <dbReference type="NCBI Taxonomy" id="1354267"/>
    <lineage>
        <taxon>Bacteria</taxon>
        <taxon>Pseudomonadati</taxon>
        <taxon>Pseudomonadota</taxon>
        <taxon>Gammaproteobacteria</taxon>
        <taxon>Enterobacterales</taxon>
        <taxon>Morganellaceae</taxon>
        <taxon>Moellerella</taxon>
    </lineage>
</organism>
<gene>
    <name evidence="1" type="ORF">M992_0594</name>
</gene>
<comment type="caution">
    <text evidence="1">The sequence shown here is derived from an EMBL/GenBank/DDBJ whole genome shotgun (WGS) entry which is preliminary data.</text>
</comment>